<evidence type="ECO:0000313" key="1">
    <source>
        <dbReference type="EMBL" id="QNT68591.1"/>
    </source>
</evidence>
<dbReference type="KEGG" id="dvn:HQ394_03420"/>
<accession>A0A7H1MYQ5</accession>
<keyword evidence="2" id="KW-1185">Reference proteome</keyword>
<dbReference type="Proteomes" id="UP000516369">
    <property type="component" value="Chromosome"/>
</dbReference>
<dbReference type="EMBL" id="CP053923">
    <property type="protein sequence ID" value="QNT68591.1"/>
    <property type="molecule type" value="Genomic_DNA"/>
</dbReference>
<gene>
    <name evidence="1" type="ORF">HQ394_03420</name>
</gene>
<sequence>MPDHPGRLNNVQFLRRVRRTDSTIREGQPETTTLAFEAEFDGLRRQPVPTEETLLDPSRYWDLAGGGTD</sequence>
<name>A0A7H1MYQ5_9PROT</name>
<proteinExistence type="predicted"/>
<dbReference type="AlphaFoldDB" id="A0A7H1MYQ5"/>
<organism evidence="1 2">
    <name type="scientific">Defluviicoccus vanus</name>
    <dbReference type="NCBI Taxonomy" id="111831"/>
    <lineage>
        <taxon>Bacteria</taxon>
        <taxon>Pseudomonadati</taxon>
        <taxon>Pseudomonadota</taxon>
        <taxon>Alphaproteobacteria</taxon>
        <taxon>Rhodospirillales</taxon>
        <taxon>Rhodospirillaceae</taxon>
        <taxon>Defluviicoccus</taxon>
    </lineage>
</organism>
<evidence type="ECO:0000313" key="2">
    <source>
        <dbReference type="Proteomes" id="UP000516369"/>
    </source>
</evidence>
<reference evidence="1 2" key="1">
    <citation type="submission" date="2020-05" db="EMBL/GenBank/DDBJ databases">
        <title>Complete closed genome sequence of Defluviicoccus vanus.</title>
        <authorList>
            <person name="Bessarab I."/>
            <person name="Arumugam K."/>
            <person name="Maszenan A.M."/>
            <person name="Seviour R.J."/>
            <person name="Williams R.B."/>
        </authorList>
    </citation>
    <scope>NUCLEOTIDE SEQUENCE [LARGE SCALE GENOMIC DNA]</scope>
    <source>
        <strain evidence="1 2">Ben 114</strain>
    </source>
</reference>
<protein>
    <submittedName>
        <fullName evidence="1">Uncharacterized protein</fullName>
    </submittedName>
</protein>